<dbReference type="EMBL" id="AZHF01000014">
    <property type="protein sequence ID" value="OAA65078.1"/>
    <property type="molecule type" value="Genomic_DNA"/>
</dbReference>
<keyword evidence="3" id="KW-0238">DNA-binding</keyword>
<dbReference type="Proteomes" id="UP000076881">
    <property type="component" value="Unassembled WGS sequence"/>
</dbReference>
<dbReference type="GO" id="GO:0003677">
    <property type="term" value="F:DNA binding"/>
    <property type="evidence" value="ECO:0007669"/>
    <property type="project" value="UniProtKB-KW"/>
</dbReference>
<feature type="region of interest" description="Disordered" evidence="1">
    <location>
        <begin position="61"/>
        <end position="84"/>
    </location>
</feature>
<comment type="caution">
    <text evidence="3">The sequence shown here is derived from an EMBL/GenBank/DDBJ whole genome shotgun (WGS) entry which is preliminary data.</text>
</comment>
<evidence type="ECO:0000313" key="4">
    <source>
        <dbReference type="Proteomes" id="UP000076881"/>
    </source>
</evidence>
<sequence>MPKQDWESLSAVSSIQRKRNRALVSIMSSPRHVFTDKDMETLTRLREKKTEWKEIANKFPGHTSKALQERLRRHKQRKQDSGTKVHRDVVLPVLMPKKKSKSFPAVSAVEQEDISTKGPIPPSNITFGDDDTSRLIDKRESTSLTWKEIAKEFPGHTPAALNARYRRAKIIIMQALASKDAVWLLASVMSPKLPDFQWPTGSANRIFHVPTLHIAANIIQPVMDNNVNFKLTADTIAAAVQFHETFHHLDVKAKSSDPSKEKLHNDFEQAIRRFTFSIDIADAYKSLEEDGTGALLCSKSVEVRDEIIELMKLYVPPRPRVAEEFCQPPPPPPPPMLLPAGFSLNHSAPVSFASKWGSVFEDLPTWNKQMGAWLMENGGLDRSKDCHPCFAPNGAGFALASRTETAVPNSQQFQYIQPPGGSSYYNIA</sequence>
<dbReference type="CDD" id="cd00167">
    <property type="entry name" value="SANT"/>
    <property type="match status" value="1"/>
</dbReference>
<keyword evidence="4" id="KW-1185">Reference proteome</keyword>
<dbReference type="InterPro" id="IPR017930">
    <property type="entry name" value="Myb_dom"/>
</dbReference>
<feature type="domain" description="HTH myb-type" evidence="2">
    <location>
        <begin position="50"/>
        <end position="79"/>
    </location>
</feature>
<reference evidence="3 4" key="1">
    <citation type="journal article" date="2016" name="Genome Biol. Evol.">
        <title>Divergent and convergent evolution of fungal pathogenicity.</title>
        <authorList>
            <person name="Shang Y."/>
            <person name="Xiao G."/>
            <person name="Zheng P."/>
            <person name="Cen K."/>
            <person name="Zhan S."/>
            <person name="Wang C."/>
        </authorList>
    </citation>
    <scope>NUCLEOTIDE SEQUENCE [LARGE SCALE GENOMIC DNA]</scope>
    <source>
        <strain evidence="3 4">RCEF 1005</strain>
    </source>
</reference>
<proteinExistence type="predicted"/>
<evidence type="ECO:0000256" key="1">
    <source>
        <dbReference type="SAM" id="MobiDB-lite"/>
    </source>
</evidence>
<protein>
    <submittedName>
        <fullName evidence="3">Homeodomain-like protein</fullName>
    </submittedName>
</protein>
<name>A0A167XKB2_CORDF</name>
<dbReference type="STRING" id="1081108.A0A167XKB2"/>
<evidence type="ECO:0000259" key="2">
    <source>
        <dbReference type="PROSITE" id="PS51294"/>
    </source>
</evidence>
<dbReference type="Pfam" id="PF13921">
    <property type="entry name" value="Myb_DNA-bind_6"/>
    <property type="match status" value="1"/>
</dbReference>
<dbReference type="PROSITE" id="PS51294">
    <property type="entry name" value="HTH_MYB"/>
    <property type="match status" value="1"/>
</dbReference>
<feature type="region of interest" description="Disordered" evidence="1">
    <location>
        <begin position="109"/>
        <end position="131"/>
    </location>
</feature>
<keyword evidence="3" id="KW-0371">Homeobox</keyword>
<dbReference type="SMART" id="SM00717">
    <property type="entry name" value="SANT"/>
    <property type="match status" value="2"/>
</dbReference>
<evidence type="ECO:0000313" key="3">
    <source>
        <dbReference type="EMBL" id="OAA65078.1"/>
    </source>
</evidence>
<gene>
    <name evidence="3" type="ORF">LEL_10525</name>
</gene>
<dbReference type="AlphaFoldDB" id="A0A167XKB2"/>
<accession>A0A167XKB2</accession>
<organism evidence="3 4">
    <name type="scientific">Akanthomyces lecanii RCEF 1005</name>
    <dbReference type="NCBI Taxonomy" id="1081108"/>
    <lineage>
        <taxon>Eukaryota</taxon>
        <taxon>Fungi</taxon>
        <taxon>Dikarya</taxon>
        <taxon>Ascomycota</taxon>
        <taxon>Pezizomycotina</taxon>
        <taxon>Sordariomycetes</taxon>
        <taxon>Hypocreomycetidae</taxon>
        <taxon>Hypocreales</taxon>
        <taxon>Cordycipitaceae</taxon>
        <taxon>Akanthomyces</taxon>
        <taxon>Cordyceps confragosa</taxon>
    </lineage>
</organism>
<dbReference type="InterPro" id="IPR001005">
    <property type="entry name" value="SANT/Myb"/>
</dbReference>